<comment type="caution">
    <text evidence="2">The sequence shown here is derived from an EMBL/GenBank/DDBJ whole genome shotgun (WGS) entry which is preliminary data.</text>
</comment>
<dbReference type="AlphaFoldDB" id="A0A011R8Y5"/>
<evidence type="ECO:0008006" key="4">
    <source>
        <dbReference type="Google" id="ProtNLM"/>
    </source>
</evidence>
<dbReference type="PATRIC" id="fig|1454004.3.peg.2551"/>
<dbReference type="Pfam" id="PF07793">
    <property type="entry name" value="DUF1631"/>
    <property type="match status" value="1"/>
</dbReference>
<sequence>MPDQHQPPPPTPANDYRAQVLLASRNLFQQRLRKLVSEAGGNISASLDAFSREVGDAHDVLASANPLDGFDQVASLTASRLTLMGDDDLEVGIRLREIATHLRDAGGRELWRSRSLYLTLLDRTTMGPDNNPVGPEAICEGLAALCAQHDGSIEQTFAMLDRVEDLLCQGLPALYAEINELLTKLGVEPAQAHYTANVASPARPAGGQAASAGTQPATNALLLLQDVLRHRSGLLQAGAGGHFVAADGQAEAANPLLDDAAAAYMLKDLLERLTALELRSASSPAAGHDESSPSAPRPLKSSDLDVPLGRTEALTLDTMALIFEAIFESADIPDAVKGIIGRLQIPLLKQAIVDPTLFANNQHPARLLINRMARAAVGLPPNTGVDHPLCKRIAAIASALRDPREESGDGLGKALAELDALVNEGDQAVRAAAAGHIRLVVEHEQAIAAQQAAETWLRASLARTRSPEIAAFLERYWVRVMAAAAQAGGTEGARWQQDSATGGELIWSVQPKQTNEERKHLAGMASSLIKRIGGGLDGIGISSAERLPFLNRLFDLQTAALRGQAQEKVTPAGLPLERRSQGRPASGPAAKGGTCALGSGELQVHYLAHADDEATARAAASSGWQVGDWLRFALPDREQEPLCGLCCWQSPSSHTVLLFNPVWGYAVALPSALLEQQVRAGRAQVVSGMATFDSAAERALRLLD</sequence>
<accession>A0A011R8Y5</accession>
<evidence type="ECO:0000313" key="3">
    <source>
        <dbReference type="Proteomes" id="UP000022141"/>
    </source>
</evidence>
<feature type="region of interest" description="Disordered" evidence="1">
    <location>
        <begin position="281"/>
        <end position="304"/>
    </location>
</feature>
<dbReference type="EMBL" id="JEMY01000033">
    <property type="protein sequence ID" value="EXI87604.1"/>
    <property type="molecule type" value="Genomic_DNA"/>
</dbReference>
<name>A0A011R8Y5_ACCRE</name>
<organism evidence="2 3">
    <name type="scientific">Accumulibacter regalis</name>
    <dbReference type="NCBI Taxonomy" id="522306"/>
    <lineage>
        <taxon>Bacteria</taxon>
        <taxon>Pseudomonadati</taxon>
        <taxon>Pseudomonadota</taxon>
        <taxon>Betaproteobacteria</taxon>
        <taxon>Candidatus Accumulibacter</taxon>
    </lineage>
</organism>
<feature type="region of interest" description="Disordered" evidence="1">
    <location>
        <begin position="567"/>
        <end position="592"/>
    </location>
</feature>
<dbReference type="Proteomes" id="UP000022141">
    <property type="component" value="Unassembled WGS sequence"/>
</dbReference>
<dbReference type="STRING" id="1454004.AW11_02468"/>
<evidence type="ECO:0000313" key="2">
    <source>
        <dbReference type="EMBL" id="EXI87604.1"/>
    </source>
</evidence>
<protein>
    <recommendedName>
        <fullName evidence="4">Thymidine phosphorylase</fullName>
    </recommendedName>
</protein>
<gene>
    <name evidence="2" type="ORF">AW11_02468</name>
</gene>
<proteinExistence type="predicted"/>
<dbReference type="eggNOG" id="COG1570">
    <property type="taxonomic scope" value="Bacteria"/>
</dbReference>
<keyword evidence="3" id="KW-1185">Reference proteome</keyword>
<reference evidence="2" key="1">
    <citation type="submission" date="2014-02" db="EMBL/GenBank/DDBJ databases">
        <title>Expanding our view of genomic diversity in Candidatus Accumulibacter clades.</title>
        <authorList>
            <person name="Skennerton C.T."/>
            <person name="Barr J.J."/>
            <person name="Slater F.R."/>
            <person name="Bond P.L."/>
            <person name="Tyson G.W."/>
        </authorList>
    </citation>
    <scope>NUCLEOTIDE SEQUENCE [LARGE SCALE GENOMIC DNA]</scope>
</reference>
<dbReference type="InterPro" id="IPR012434">
    <property type="entry name" value="DUF1631"/>
</dbReference>
<evidence type="ECO:0000256" key="1">
    <source>
        <dbReference type="SAM" id="MobiDB-lite"/>
    </source>
</evidence>